<name>A0A8S9Q948_BRACR</name>
<accession>A0A8S9Q948</accession>
<reference evidence="2" key="1">
    <citation type="submission" date="2019-12" db="EMBL/GenBank/DDBJ databases">
        <title>Genome sequencing and annotation of Brassica cretica.</title>
        <authorList>
            <person name="Studholme D.J."/>
            <person name="Sarris P."/>
        </authorList>
    </citation>
    <scope>NUCLEOTIDE SEQUENCE</scope>
    <source>
        <strain evidence="2">PFS-109/04</strain>
        <tissue evidence="2">Leaf</tissue>
    </source>
</reference>
<organism evidence="2 3">
    <name type="scientific">Brassica cretica</name>
    <name type="common">Mustard</name>
    <dbReference type="NCBI Taxonomy" id="69181"/>
    <lineage>
        <taxon>Eukaryota</taxon>
        <taxon>Viridiplantae</taxon>
        <taxon>Streptophyta</taxon>
        <taxon>Embryophyta</taxon>
        <taxon>Tracheophyta</taxon>
        <taxon>Spermatophyta</taxon>
        <taxon>Magnoliopsida</taxon>
        <taxon>eudicotyledons</taxon>
        <taxon>Gunneridae</taxon>
        <taxon>Pentapetalae</taxon>
        <taxon>rosids</taxon>
        <taxon>malvids</taxon>
        <taxon>Brassicales</taxon>
        <taxon>Brassicaceae</taxon>
        <taxon>Brassiceae</taxon>
        <taxon>Brassica</taxon>
    </lineage>
</organism>
<dbReference type="AlphaFoldDB" id="A0A8S9Q948"/>
<proteinExistence type="predicted"/>
<feature type="region of interest" description="Disordered" evidence="1">
    <location>
        <begin position="104"/>
        <end position="125"/>
    </location>
</feature>
<comment type="caution">
    <text evidence="2">The sequence shown here is derived from an EMBL/GenBank/DDBJ whole genome shotgun (WGS) entry which is preliminary data.</text>
</comment>
<evidence type="ECO:0000313" key="3">
    <source>
        <dbReference type="Proteomes" id="UP000712600"/>
    </source>
</evidence>
<feature type="region of interest" description="Disordered" evidence="1">
    <location>
        <begin position="61"/>
        <end position="80"/>
    </location>
</feature>
<evidence type="ECO:0000313" key="2">
    <source>
        <dbReference type="EMBL" id="KAF3537601.1"/>
    </source>
</evidence>
<dbReference type="Proteomes" id="UP000712600">
    <property type="component" value="Unassembled WGS sequence"/>
</dbReference>
<gene>
    <name evidence="2" type="ORF">F2Q69_00022833</name>
</gene>
<protein>
    <submittedName>
        <fullName evidence="2">Uncharacterized protein</fullName>
    </submittedName>
</protein>
<evidence type="ECO:0000256" key="1">
    <source>
        <dbReference type="SAM" id="MobiDB-lite"/>
    </source>
</evidence>
<dbReference type="EMBL" id="QGKX02001290">
    <property type="protein sequence ID" value="KAF3537601.1"/>
    <property type="molecule type" value="Genomic_DNA"/>
</dbReference>
<sequence length="125" mass="14083">MDMIHLPPLTSRRDYKLPFLKKNLLEVRGCGMPSSEPQGNGSSTPDYKLPFLKKNLLEVRGCGMPSSEPQGNGSSTPSDLEISDDFGAFWRYLEQAPEMTIELNHRSILEEDSRSEARRKPVDKS</sequence>
<feature type="compositionally biased region" description="Polar residues" evidence="1">
    <location>
        <begin position="67"/>
        <end position="78"/>
    </location>
</feature>